<dbReference type="Proteomes" id="UP000036959">
    <property type="component" value="Unassembled WGS sequence"/>
</dbReference>
<sequence>MDDRHDEAGDPAQAFAALRRRVEDLAGDLTREMTTIRKGVEAAFDQFETFQQPPDYGQELARIVKQIGVVGQALDALQTLPTLRHGPDHYARAIESAGDRVSEHASRTLEARGLVLERVAGELRELVRTGRLRRDQDGWLWGVGAASLVVGVLLTLFLPRVLPGSVEMAVVATVMRADRWNAGGALMQSASPTGWRGLVDARDLVHANKRALAACAETAAKAKKAQRCTINVPAPEQ</sequence>
<feature type="transmembrane region" description="Helical" evidence="1">
    <location>
        <begin position="138"/>
        <end position="158"/>
    </location>
</feature>
<dbReference type="RefSeq" id="WP_050455889.1">
    <property type="nucleotide sequence ID" value="NZ_LFJJ01000266.1"/>
</dbReference>
<organism evidence="2 3">
    <name type="scientific">Candidatus Burkholderia verschuerenii</name>
    <dbReference type="NCBI Taxonomy" id="242163"/>
    <lineage>
        <taxon>Bacteria</taxon>
        <taxon>Pseudomonadati</taxon>
        <taxon>Pseudomonadota</taxon>
        <taxon>Betaproteobacteria</taxon>
        <taxon>Burkholderiales</taxon>
        <taxon>Burkholderiaceae</taxon>
        <taxon>Burkholderia</taxon>
    </lineage>
</organism>
<reference evidence="3" key="1">
    <citation type="submission" date="2015-06" db="EMBL/GenBank/DDBJ databases">
        <title>Comparative genomics of Burkholderia leaf nodule symbionts.</title>
        <authorList>
            <person name="Carlier A."/>
            <person name="Eberl L."/>
            <person name="Pinto-Carbo M."/>
        </authorList>
    </citation>
    <scope>NUCLEOTIDE SEQUENCE [LARGE SCALE GENOMIC DNA]</scope>
    <source>
        <strain evidence="3">UZHbot4</strain>
    </source>
</reference>
<evidence type="ECO:0000313" key="3">
    <source>
        <dbReference type="Proteomes" id="UP000036959"/>
    </source>
</evidence>
<name>A0A0L0M5I4_9BURK</name>
<proteinExistence type="predicted"/>
<dbReference type="OrthoDB" id="7277275at2"/>
<dbReference type="Pfam" id="PF19613">
    <property type="entry name" value="DUF6118"/>
    <property type="match status" value="1"/>
</dbReference>
<keyword evidence="1" id="KW-1133">Transmembrane helix</keyword>
<keyword evidence="3" id="KW-1185">Reference proteome</keyword>
<evidence type="ECO:0000256" key="1">
    <source>
        <dbReference type="SAM" id="Phobius"/>
    </source>
</evidence>
<keyword evidence="1" id="KW-0472">Membrane</keyword>
<gene>
    <name evidence="2" type="ORF">BVER_00571</name>
</gene>
<dbReference type="AlphaFoldDB" id="A0A0L0M5I4"/>
<accession>A0A0L0M5I4</accession>
<dbReference type="EMBL" id="LFJJ01000266">
    <property type="protein sequence ID" value="KND57244.1"/>
    <property type="molecule type" value="Genomic_DNA"/>
</dbReference>
<dbReference type="PATRIC" id="fig|242163.4.peg.3742"/>
<evidence type="ECO:0000313" key="2">
    <source>
        <dbReference type="EMBL" id="KND57244.1"/>
    </source>
</evidence>
<keyword evidence="1" id="KW-0812">Transmembrane</keyword>
<protein>
    <submittedName>
        <fullName evidence="2">Uncharacterized protein</fullName>
    </submittedName>
</protein>
<comment type="caution">
    <text evidence="2">The sequence shown here is derived from an EMBL/GenBank/DDBJ whole genome shotgun (WGS) entry which is preliminary data.</text>
</comment>
<dbReference type="InterPro" id="IPR046121">
    <property type="entry name" value="DUF6118"/>
</dbReference>